<reference evidence="8 9" key="1">
    <citation type="submission" date="2024-02" db="EMBL/GenBank/DDBJ databases">
        <authorList>
            <person name="Vignale AGUSTIN F."/>
            <person name="Sosa J E."/>
            <person name="Modenutti C."/>
        </authorList>
    </citation>
    <scope>NUCLEOTIDE SEQUENCE [LARGE SCALE GENOMIC DNA]</scope>
</reference>
<keyword evidence="6" id="KW-0732">Signal</keyword>
<organism evidence="8 9">
    <name type="scientific">Ilex paraguariensis</name>
    <name type="common">yerba mate</name>
    <dbReference type="NCBI Taxonomy" id="185542"/>
    <lineage>
        <taxon>Eukaryota</taxon>
        <taxon>Viridiplantae</taxon>
        <taxon>Streptophyta</taxon>
        <taxon>Embryophyta</taxon>
        <taxon>Tracheophyta</taxon>
        <taxon>Spermatophyta</taxon>
        <taxon>Magnoliopsida</taxon>
        <taxon>eudicotyledons</taxon>
        <taxon>Gunneridae</taxon>
        <taxon>Pentapetalae</taxon>
        <taxon>asterids</taxon>
        <taxon>campanulids</taxon>
        <taxon>Aquifoliales</taxon>
        <taxon>Aquifoliaceae</taxon>
        <taxon>Ilex</taxon>
    </lineage>
</organism>
<dbReference type="PANTHER" id="PTHR47967:SF66">
    <property type="entry name" value="ASPARTIC PROTEINASE CDR1-RELATED"/>
    <property type="match status" value="1"/>
</dbReference>
<evidence type="ECO:0000256" key="4">
    <source>
        <dbReference type="ARBA" id="ARBA00022801"/>
    </source>
</evidence>
<gene>
    <name evidence="8" type="ORF">ILEXP_LOCUS45468</name>
</gene>
<dbReference type="Pfam" id="PF14543">
    <property type="entry name" value="TAXi_N"/>
    <property type="match status" value="1"/>
</dbReference>
<dbReference type="InterPro" id="IPR051708">
    <property type="entry name" value="Plant_Aspart_Prot_A1"/>
</dbReference>
<feature type="chain" id="PRO_5044782037" description="Peptidase A1 domain-containing protein" evidence="6">
    <location>
        <begin position="28"/>
        <end position="537"/>
    </location>
</feature>
<dbReference type="InterPro" id="IPR033121">
    <property type="entry name" value="PEPTIDASE_A1"/>
</dbReference>
<comment type="similarity">
    <text evidence="1">Belongs to the peptidase A1 family.</text>
</comment>
<evidence type="ECO:0000256" key="6">
    <source>
        <dbReference type="SAM" id="SignalP"/>
    </source>
</evidence>
<evidence type="ECO:0000256" key="3">
    <source>
        <dbReference type="ARBA" id="ARBA00022750"/>
    </source>
</evidence>
<dbReference type="GO" id="GO:0004190">
    <property type="term" value="F:aspartic-type endopeptidase activity"/>
    <property type="evidence" value="ECO:0007669"/>
    <property type="project" value="UniProtKB-KW"/>
</dbReference>
<feature type="domain" description="Peptidase A1" evidence="7">
    <location>
        <begin position="232"/>
        <end position="537"/>
    </location>
</feature>
<keyword evidence="3" id="KW-0064">Aspartyl protease</keyword>
<protein>
    <recommendedName>
        <fullName evidence="7">Peptidase A1 domain-containing protein</fullName>
    </recommendedName>
</protein>
<dbReference type="InterPro" id="IPR034161">
    <property type="entry name" value="Pepsin-like_plant"/>
</dbReference>
<dbReference type="EMBL" id="CAUOFW020006669">
    <property type="protein sequence ID" value="CAK9175658.1"/>
    <property type="molecule type" value="Genomic_DNA"/>
</dbReference>
<dbReference type="Pfam" id="PF14541">
    <property type="entry name" value="TAXi_C"/>
    <property type="match status" value="1"/>
</dbReference>
<evidence type="ECO:0000256" key="1">
    <source>
        <dbReference type="ARBA" id="ARBA00007447"/>
    </source>
</evidence>
<evidence type="ECO:0000256" key="2">
    <source>
        <dbReference type="ARBA" id="ARBA00022670"/>
    </source>
</evidence>
<dbReference type="CDD" id="cd05476">
    <property type="entry name" value="pepsin_A_like_plant"/>
    <property type="match status" value="1"/>
</dbReference>
<dbReference type="PANTHER" id="PTHR47967">
    <property type="entry name" value="OS07G0603500 PROTEIN-RELATED"/>
    <property type="match status" value="1"/>
</dbReference>
<keyword evidence="5" id="KW-0325">Glycoprotein</keyword>
<name>A0ABC8U1M6_9AQUA</name>
<evidence type="ECO:0000256" key="5">
    <source>
        <dbReference type="ARBA" id="ARBA00023180"/>
    </source>
</evidence>
<comment type="caution">
    <text evidence="8">The sequence shown here is derived from an EMBL/GenBank/DDBJ whole genome shotgun (WGS) entry which is preliminary data.</text>
</comment>
<evidence type="ECO:0000259" key="7">
    <source>
        <dbReference type="PROSITE" id="PS51767"/>
    </source>
</evidence>
<feature type="signal peptide" evidence="6">
    <location>
        <begin position="1"/>
        <end position="27"/>
    </location>
</feature>
<dbReference type="InterPro" id="IPR032799">
    <property type="entry name" value="TAXi_C"/>
</dbReference>
<evidence type="ECO:0000313" key="9">
    <source>
        <dbReference type="Proteomes" id="UP001642360"/>
    </source>
</evidence>
<keyword evidence="4" id="KW-0378">Hydrolase</keyword>
<keyword evidence="9" id="KW-1185">Reference proteome</keyword>
<dbReference type="Gene3D" id="2.40.70.10">
    <property type="entry name" value="Acid Proteases"/>
    <property type="match status" value="3"/>
</dbReference>
<dbReference type="InterPro" id="IPR001969">
    <property type="entry name" value="Aspartic_peptidase_AS"/>
</dbReference>
<dbReference type="SUPFAM" id="SSF50630">
    <property type="entry name" value="Acid proteases"/>
    <property type="match status" value="2"/>
</dbReference>
<dbReference type="GO" id="GO:0006508">
    <property type="term" value="P:proteolysis"/>
    <property type="evidence" value="ECO:0007669"/>
    <property type="project" value="UniProtKB-KW"/>
</dbReference>
<proteinExistence type="inferred from homology"/>
<dbReference type="InterPro" id="IPR032861">
    <property type="entry name" value="TAXi_N"/>
</dbReference>
<dbReference type="PROSITE" id="PS51767">
    <property type="entry name" value="PEPTIDASE_A1"/>
    <property type="match status" value="1"/>
</dbReference>
<dbReference type="PROSITE" id="PS00141">
    <property type="entry name" value="ASP_PROTEASE"/>
    <property type="match status" value="1"/>
</dbReference>
<evidence type="ECO:0000313" key="8">
    <source>
        <dbReference type="EMBL" id="CAK9175658.1"/>
    </source>
</evidence>
<keyword evidence="2" id="KW-0645">Protease</keyword>
<accession>A0ABC8U1M6</accession>
<dbReference type="InterPro" id="IPR021109">
    <property type="entry name" value="Peptidase_aspartic_dom_sf"/>
</dbReference>
<dbReference type="Proteomes" id="UP001642360">
    <property type="component" value="Unassembled WGS sequence"/>
</dbReference>
<dbReference type="AlphaFoldDB" id="A0ABC8U1M6"/>
<sequence>MLSFHSFFSISLAIAIIFVSRFSITEANNGGFTVDLIHRDSPKSLFHNPSLTPSQRLNNALQRSFSRVHHLMSFSPQSASANVTPNGGEYIMKISMGTPPVQIPAIVDTDKSFSRGDLATETVKLGSTTLHDIIFGCGHDNDSPFSNARAGIVSLGAIIFVSRFSITEANNGGFTVDLIHRDSPKSLFHNPSLTPSQRLNNALQRSFSRVHHLMSFSPQSASANVTPNGGEYIMKISMGTPPVQIPAIVDTAQTVLLHIKWYLVVQNNAYLFQELLASQLRILASARSVMETNLSVADLATETVKLGSTTLHDIIFGCGHDNDSPFSNARAGIVGLGGSQVSLISQMGSPIGGKFSYCLVPMSAQNTKASKMNFGGSGVVSGRGVVSTPIVSKSPHAFYFLTLEGISVANKRLDFYMSSASSNASKLAQAGNIVIDSGSTLTLLPPDLYSRLVSAVKSTIKAQPVKDPKLMLSLCYSKLNFSSIPIIIVHFRGGDLKMNPLNTFVRTSLFSIYLGFAPAREIAIYGNLAQVNFYVGL</sequence>